<dbReference type="GeneID" id="54485093"/>
<reference evidence="2" key="1">
    <citation type="journal article" date="2020" name="Stud. Mycol.">
        <title>101 Dothideomycetes genomes: a test case for predicting lifestyles and emergence of pathogens.</title>
        <authorList>
            <person name="Haridas S."/>
            <person name="Albert R."/>
            <person name="Binder M."/>
            <person name="Bloem J."/>
            <person name="Labutti K."/>
            <person name="Salamov A."/>
            <person name="Andreopoulos B."/>
            <person name="Baker S."/>
            <person name="Barry K."/>
            <person name="Bills G."/>
            <person name="Bluhm B."/>
            <person name="Cannon C."/>
            <person name="Castanera R."/>
            <person name="Culley D."/>
            <person name="Daum C."/>
            <person name="Ezra D."/>
            <person name="Gonzalez J."/>
            <person name="Henrissat B."/>
            <person name="Kuo A."/>
            <person name="Liang C."/>
            <person name="Lipzen A."/>
            <person name="Lutzoni F."/>
            <person name="Magnuson J."/>
            <person name="Mondo S."/>
            <person name="Nolan M."/>
            <person name="Ohm R."/>
            <person name="Pangilinan J."/>
            <person name="Park H.-J."/>
            <person name="Ramirez L."/>
            <person name="Alfaro M."/>
            <person name="Sun H."/>
            <person name="Tritt A."/>
            <person name="Yoshinaga Y."/>
            <person name="Zwiers L.-H."/>
            <person name="Turgeon B."/>
            <person name="Goodwin S."/>
            <person name="Spatafora J."/>
            <person name="Crous P."/>
            <person name="Grigoriev I."/>
        </authorList>
    </citation>
    <scope>NUCLEOTIDE SEQUENCE</scope>
    <source>
        <strain evidence="2">CBS 121739</strain>
    </source>
</reference>
<feature type="chain" id="PRO_5025562478" description="REJ domain-containing protein" evidence="1">
    <location>
        <begin position="21"/>
        <end position="88"/>
    </location>
</feature>
<evidence type="ECO:0000256" key="1">
    <source>
        <dbReference type="SAM" id="SignalP"/>
    </source>
</evidence>
<proteinExistence type="predicted"/>
<organism evidence="2 3">
    <name type="scientific">Pseudovirgaria hyperparasitica</name>
    <dbReference type="NCBI Taxonomy" id="470096"/>
    <lineage>
        <taxon>Eukaryota</taxon>
        <taxon>Fungi</taxon>
        <taxon>Dikarya</taxon>
        <taxon>Ascomycota</taxon>
        <taxon>Pezizomycotina</taxon>
        <taxon>Dothideomycetes</taxon>
        <taxon>Dothideomycetes incertae sedis</taxon>
        <taxon>Acrospermales</taxon>
        <taxon>Acrospermaceae</taxon>
        <taxon>Pseudovirgaria</taxon>
    </lineage>
</organism>
<gene>
    <name evidence="2" type="ORF">EJ05DRAFT_476479</name>
</gene>
<sequence>MYPSRGSGSLSLGLLSLASSISPSSPPLIYCRSTTTATIIIPPNNHHTSSSSSHIILCTSPHIPPIPRSRNQNSGTHLFSIIHVNEGV</sequence>
<feature type="signal peptide" evidence="1">
    <location>
        <begin position="1"/>
        <end position="20"/>
    </location>
</feature>
<keyword evidence="3" id="KW-1185">Reference proteome</keyword>
<dbReference type="RefSeq" id="XP_033600666.1">
    <property type="nucleotide sequence ID" value="XM_033744039.1"/>
</dbReference>
<dbReference type="EMBL" id="ML996572">
    <property type="protein sequence ID" value="KAF2758215.1"/>
    <property type="molecule type" value="Genomic_DNA"/>
</dbReference>
<keyword evidence="1" id="KW-0732">Signal</keyword>
<dbReference type="Proteomes" id="UP000799437">
    <property type="component" value="Unassembled WGS sequence"/>
</dbReference>
<dbReference type="AlphaFoldDB" id="A0A6A6W6P9"/>
<evidence type="ECO:0000313" key="2">
    <source>
        <dbReference type="EMBL" id="KAF2758215.1"/>
    </source>
</evidence>
<accession>A0A6A6W6P9</accession>
<evidence type="ECO:0000313" key="3">
    <source>
        <dbReference type="Proteomes" id="UP000799437"/>
    </source>
</evidence>
<protein>
    <recommendedName>
        <fullName evidence="4">REJ domain-containing protein</fullName>
    </recommendedName>
</protein>
<name>A0A6A6W6P9_9PEZI</name>
<evidence type="ECO:0008006" key="4">
    <source>
        <dbReference type="Google" id="ProtNLM"/>
    </source>
</evidence>